<dbReference type="VEuPathDB" id="FungiDB:ASPBRDRAFT_201665"/>
<comment type="cofactor">
    <cofactor evidence="1">
        <name>FAD</name>
        <dbReference type="ChEBI" id="CHEBI:57692"/>
    </cofactor>
</comment>
<dbReference type="STRING" id="767769.A0A1L9U1W1"/>
<evidence type="ECO:0000313" key="9">
    <source>
        <dbReference type="Proteomes" id="UP000184499"/>
    </source>
</evidence>
<dbReference type="PANTHER" id="PTHR42973:SF9">
    <property type="entry name" value="FAD-BINDING PCMH-TYPE DOMAIN-CONTAINING PROTEIN-RELATED"/>
    <property type="match status" value="1"/>
</dbReference>
<reference evidence="9" key="1">
    <citation type="journal article" date="2017" name="Genome Biol.">
        <title>Comparative genomics reveals high biological diversity and specific adaptations in the industrially and medically important fungal genus Aspergillus.</title>
        <authorList>
            <person name="de Vries R.P."/>
            <person name="Riley R."/>
            <person name="Wiebenga A."/>
            <person name="Aguilar-Osorio G."/>
            <person name="Amillis S."/>
            <person name="Uchima C.A."/>
            <person name="Anderluh G."/>
            <person name="Asadollahi M."/>
            <person name="Askin M."/>
            <person name="Barry K."/>
            <person name="Battaglia E."/>
            <person name="Bayram O."/>
            <person name="Benocci T."/>
            <person name="Braus-Stromeyer S.A."/>
            <person name="Caldana C."/>
            <person name="Canovas D."/>
            <person name="Cerqueira G.C."/>
            <person name="Chen F."/>
            <person name="Chen W."/>
            <person name="Choi C."/>
            <person name="Clum A."/>
            <person name="Dos Santos R.A."/>
            <person name="Damasio A.R."/>
            <person name="Diallinas G."/>
            <person name="Emri T."/>
            <person name="Fekete E."/>
            <person name="Flipphi M."/>
            <person name="Freyberg S."/>
            <person name="Gallo A."/>
            <person name="Gournas C."/>
            <person name="Habgood R."/>
            <person name="Hainaut M."/>
            <person name="Harispe M.L."/>
            <person name="Henrissat B."/>
            <person name="Hilden K.S."/>
            <person name="Hope R."/>
            <person name="Hossain A."/>
            <person name="Karabika E."/>
            <person name="Karaffa L."/>
            <person name="Karanyi Z."/>
            <person name="Krasevec N."/>
            <person name="Kuo A."/>
            <person name="Kusch H."/>
            <person name="LaButti K."/>
            <person name="Lagendijk E.L."/>
            <person name="Lapidus A."/>
            <person name="Levasseur A."/>
            <person name="Lindquist E."/>
            <person name="Lipzen A."/>
            <person name="Logrieco A.F."/>
            <person name="MacCabe A."/>
            <person name="Maekelae M.R."/>
            <person name="Malavazi I."/>
            <person name="Melin P."/>
            <person name="Meyer V."/>
            <person name="Mielnichuk N."/>
            <person name="Miskei M."/>
            <person name="Molnar A.P."/>
            <person name="Mule G."/>
            <person name="Ngan C.Y."/>
            <person name="Orejas M."/>
            <person name="Orosz E."/>
            <person name="Ouedraogo J.P."/>
            <person name="Overkamp K.M."/>
            <person name="Park H.-S."/>
            <person name="Perrone G."/>
            <person name="Piumi F."/>
            <person name="Punt P.J."/>
            <person name="Ram A.F."/>
            <person name="Ramon A."/>
            <person name="Rauscher S."/>
            <person name="Record E."/>
            <person name="Riano-Pachon D.M."/>
            <person name="Robert V."/>
            <person name="Roehrig J."/>
            <person name="Ruller R."/>
            <person name="Salamov A."/>
            <person name="Salih N.S."/>
            <person name="Samson R.A."/>
            <person name="Sandor E."/>
            <person name="Sanguinetti M."/>
            <person name="Schuetze T."/>
            <person name="Sepcic K."/>
            <person name="Shelest E."/>
            <person name="Sherlock G."/>
            <person name="Sophianopoulou V."/>
            <person name="Squina F.M."/>
            <person name="Sun H."/>
            <person name="Susca A."/>
            <person name="Todd R.B."/>
            <person name="Tsang A."/>
            <person name="Unkles S.E."/>
            <person name="van de Wiele N."/>
            <person name="van Rossen-Uffink D."/>
            <person name="Oliveira J.V."/>
            <person name="Vesth T.C."/>
            <person name="Visser J."/>
            <person name="Yu J.-H."/>
            <person name="Zhou M."/>
            <person name="Andersen M.R."/>
            <person name="Archer D.B."/>
            <person name="Baker S.E."/>
            <person name="Benoit I."/>
            <person name="Brakhage A.A."/>
            <person name="Braus G.H."/>
            <person name="Fischer R."/>
            <person name="Frisvad J.C."/>
            <person name="Goldman G.H."/>
            <person name="Houbraken J."/>
            <person name="Oakley B."/>
            <person name="Pocsi I."/>
            <person name="Scazzocchio C."/>
            <person name="Seiboth B."/>
            <person name="vanKuyk P.A."/>
            <person name="Wortman J."/>
            <person name="Dyer P.S."/>
            <person name="Grigoriev I.V."/>
        </authorList>
    </citation>
    <scope>NUCLEOTIDE SEQUENCE [LARGE SCALE GENOMIC DNA]</scope>
    <source>
        <strain evidence="9">CBS 101740 / IMI 381727 / IBT 21946</strain>
    </source>
</reference>
<dbReference type="RefSeq" id="XP_067472890.1">
    <property type="nucleotide sequence ID" value="XM_067621573.1"/>
</dbReference>
<dbReference type="Proteomes" id="UP000184499">
    <property type="component" value="Unassembled WGS sequence"/>
</dbReference>
<keyword evidence="3" id="KW-0285">Flavoprotein</keyword>
<dbReference type="Pfam" id="PF01565">
    <property type="entry name" value="FAD_binding_4"/>
    <property type="match status" value="1"/>
</dbReference>
<dbReference type="AlphaFoldDB" id="A0A1L9U1W1"/>
<dbReference type="GeneID" id="93574061"/>
<feature type="chain" id="PRO_5012724918" description="FAD-binding PCMH-type domain-containing protein" evidence="6">
    <location>
        <begin position="18"/>
        <end position="228"/>
    </location>
</feature>
<dbReference type="EMBL" id="KV878715">
    <property type="protein sequence ID" value="OJJ65639.1"/>
    <property type="molecule type" value="Genomic_DNA"/>
</dbReference>
<evidence type="ECO:0000256" key="1">
    <source>
        <dbReference type="ARBA" id="ARBA00001974"/>
    </source>
</evidence>
<dbReference type="InterPro" id="IPR036318">
    <property type="entry name" value="FAD-bd_PCMH-like_sf"/>
</dbReference>
<keyword evidence="4" id="KW-0274">FAD</keyword>
<keyword evidence="6" id="KW-0732">Signal</keyword>
<evidence type="ECO:0000256" key="6">
    <source>
        <dbReference type="SAM" id="SignalP"/>
    </source>
</evidence>
<keyword evidence="5" id="KW-0560">Oxidoreductase</keyword>
<dbReference type="SUPFAM" id="SSF56176">
    <property type="entry name" value="FAD-binding/transporter-associated domain-like"/>
    <property type="match status" value="1"/>
</dbReference>
<keyword evidence="9" id="KW-1185">Reference proteome</keyword>
<evidence type="ECO:0000256" key="4">
    <source>
        <dbReference type="ARBA" id="ARBA00022827"/>
    </source>
</evidence>
<sequence>MKFWSILGAGFICAVQAAVSSNGTTGAKLAQIKNLLKPQLSENARIVFPNSKEWVEVTHRAAAPRVHPGVLFLAVTSVHGWTDDISKIQGGIQIYMRGLNHISLDPNNDTVYAGSSIIQYEVVQALYPYGKQAGIHCLYKYVSILGPFLGSGHSVLQGAYGFADDNFVSAKVALHDGTVITASATKNQDLFWDLRSAGHNLGIVLEFEVRIFPRHAADVLDILGWCTT</sequence>
<evidence type="ECO:0000313" key="8">
    <source>
        <dbReference type="EMBL" id="OJJ65639.1"/>
    </source>
</evidence>
<evidence type="ECO:0000256" key="2">
    <source>
        <dbReference type="ARBA" id="ARBA00005466"/>
    </source>
</evidence>
<feature type="domain" description="FAD-binding PCMH-type" evidence="7">
    <location>
        <begin position="39"/>
        <end position="214"/>
    </location>
</feature>
<dbReference type="PROSITE" id="PS51387">
    <property type="entry name" value="FAD_PCMH"/>
    <property type="match status" value="1"/>
</dbReference>
<dbReference type="InterPro" id="IPR006094">
    <property type="entry name" value="Oxid_FAD_bind_N"/>
</dbReference>
<dbReference type="OMA" id="RIFPRHA"/>
<dbReference type="GO" id="GO:0016491">
    <property type="term" value="F:oxidoreductase activity"/>
    <property type="evidence" value="ECO:0007669"/>
    <property type="project" value="UniProtKB-KW"/>
</dbReference>
<name>A0A1L9U1W1_ASPBC</name>
<organism evidence="8 9">
    <name type="scientific">Aspergillus brasiliensis (strain CBS 101740 / IMI 381727 / IBT 21946)</name>
    <dbReference type="NCBI Taxonomy" id="767769"/>
    <lineage>
        <taxon>Eukaryota</taxon>
        <taxon>Fungi</taxon>
        <taxon>Dikarya</taxon>
        <taxon>Ascomycota</taxon>
        <taxon>Pezizomycotina</taxon>
        <taxon>Eurotiomycetes</taxon>
        <taxon>Eurotiomycetidae</taxon>
        <taxon>Eurotiales</taxon>
        <taxon>Aspergillaceae</taxon>
        <taxon>Aspergillus</taxon>
        <taxon>Aspergillus subgen. Circumdati</taxon>
    </lineage>
</organism>
<protein>
    <recommendedName>
        <fullName evidence="7">FAD-binding PCMH-type domain-containing protein</fullName>
    </recommendedName>
</protein>
<dbReference type="GO" id="GO:0071949">
    <property type="term" value="F:FAD binding"/>
    <property type="evidence" value="ECO:0007669"/>
    <property type="project" value="InterPro"/>
</dbReference>
<evidence type="ECO:0000256" key="5">
    <source>
        <dbReference type="ARBA" id="ARBA00023002"/>
    </source>
</evidence>
<dbReference type="InterPro" id="IPR016166">
    <property type="entry name" value="FAD-bd_PCMH"/>
</dbReference>
<feature type="signal peptide" evidence="6">
    <location>
        <begin position="1"/>
        <end position="17"/>
    </location>
</feature>
<evidence type="ECO:0000259" key="7">
    <source>
        <dbReference type="PROSITE" id="PS51387"/>
    </source>
</evidence>
<gene>
    <name evidence="8" type="ORF">ASPBRDRAFT_201665</name>
</gene>
<accession>A0A1L9U1W1</accession>
<dbReference type="InterPro" id="IPR050416">
    <property type="entry name" value="FAD-linked_Oxidoreductase"/>
</dbReference>
<evidence type="ECO:0000256" key="3">
    <source>
        <dbReference type="ARBA" id="ARBA00022630"/>
    </source>
</evidence>
<proteinExistence type="inferred from homology"/>
<dbReference type="OrthoDB" id="9996127at2759"/>
<comment type="similarity">
    <text evidence="2">Belongs to the oxygen-dependent FAD-linked oxidoreductase family.</text>
</comment>
<dbReference type="PANTHER" id="PTHR42973">
    <property type="entry name" value="BINDING OXIDOREDUCTASE, PUTATIVE (AFU_ORTHOLOGUE AFUA_1G17690)-RELATED"/>
    <property type="match status" value="1"/>
</dbReference>
<dbReference type="Gene3D" id="3.30.465.10">
    <property type="match status" value="1"/>
</dbReference>
<dbReference type="InterPro" id="IPR016169">
    <property type="entry name" value="FAD-bd_PCMH_sub2"/>
</dbReference>